<sequence length="210" mass="24267">MDTDTIEFHLTIFDDNKTLLFYNLCINCRLVHDRELQLHDGQRLIRHDRYDDLKTQNNLSDEQLRQSGVLRIHPSFRMVALAEPPEQNSSGAPWLSTELLSLFVFHEMRPLALQEELQIVQQLFGKVNPTLSRIMELAHQLRESTDPTLRSLAGSLSTRQLLRVARRMARYPSDNPVDTIHRACLARRSEGSIPFDTYLGVLKHSPLLNK</sequence>
<dbReference type="SUPFAM" id="SSF52540">
    <property type="entry name" value="P-loop containing nucleoside triphosphate hydrolases"/>
    <property type="match status" value="1"/>
</dbReference>
<accession>A0A7R9IAD2</accession>
<dbReference type="PANTHER" id="PTHR21610">
    <property type="entry name" value="VON WILLEBRAND FACTOR A DOMAIN-CONTAINING PROTEIN 8"/>
    <property type="match status" value="1"/>
</dbReference>
<dbReference type="EMBL" id="OE000417">
    <property type="protein sequence ID" value="CAD7453762.1"/>
    <property type="molecule type" value="Genomic_DNA"/>
</dbReference>
<name>A0A7R9IAD2_9NEOP</name>
<protein>
    <submittedName>
        <fullName evidence="1">Uncharacterized protein</fullName>
    </submittedName>
</protein>
<proteinExistence type="predicted"/>
<organism evidence="1">
    <name type="scientific">Timema tahoe</name>
    <dbReference type="NCBI Taxonomy" id="61484"/>
    <lineage>
        <taxon>Eukaryota</taxon>
        <taxon>Metazoa</taxon>
        <taxon>Ecdysozoa</taxon>
        <taxon>Arthropoda</taxon>
        <taxon>Hexapoda</taxon>
        <taxon>Insecta</taxon>
        <taxon>Pterygota</taxon>
        <taxon>Neoptera</taxon>
        <taxon>Polyneoptera</taxon>
        <taxon>Phasmatodea</taxon>
        <taxon>Timematodea</taxon>
        <taxon>Timematoidea</taxon>
        <taxon>Timematidae</taxon>
        <taxon>Timema</taxon>
    </lineage>
</organism>
<dbReference type="InterPro" id="IPR027417">
    <property type="entry name" value="P-loop_NTPase"/>
</dbReference>
<dbReference type="InterPro" id="IPR039891">
    <property type="entry name" value="VWA8"/>
</dbReference>
<dbReference type="PANTHER" id="PTHR21610:SF9">
    <property type="entry name" value="VON WILLEBRAND FACTOR A DOMAIN-CONTAINING PROTEIN 8"/>
    <property type="match status" value="1"/>
</dbReference>
<dbReference type="GO" id="GO:0005737">
    <property type="term" value="C:cytoplasm"/>
    <property type="evidence" value="ECO:0007669"/>
    <property type="project" value="TreeGrafter"/>
</dbReference>
<gene>
    <name evidence="1" type="ORF">TTEB3V08_LOCUS1888</name>
</gene>
<evidence type="ECO:0000313" key="1">
    <source>
        <dbReference type="EMBL" id="CAD7453762.1"/>
    </source>
</evidence>
<dbReference type="AlphaFoldDB" id="A0A7R9IAD2"/>
<reference evidence="1" key="1">
    <citation type="submission" date="2020-11" db="EMBL/GenBank/DDBJ databases">
        <authorList>
            <person name="Tran Van P."/>
        </authorList>
    </citation>
    <scope>NUCLEOTIDE SEQUENCE</scope>
</reference>